<feature type="region of interest" description="Disordered" evidence="7">
    <location>
        <begin position="209"/>
        <end position="239"/>
    </location>
</feature>
<dbReference type="KEGG" id="slb:AWJ20_1700"/>
<feature type="region of interest" description="Disordered" evidence="7">
    <location>
        <begin position="93"/>
        <end position="166"/>
    </location>
</feature>
<dbReference type="PANTHER" id="PTHR40626:SF11">
    <property type="entry name" value="ZINC FINGER PROTEIN YPR022C"/>
    <property type="match status" value="1"/>
</dbReference>
<keyword evidence="5" id="KW-0862">Zinc</keyword>
<evidence type="ECO:0000256" key="7">
    <source>
        <dbReference type="SAM" id="MobiDB-lite"/>
    </source>
</evidence>
<dbReference type="Proteomes" id="UP000189580">
    <property type="component" value="Chromosome a"/>
</dbReference>
<reference evidence="9 10" key="1">
    <citation type="submission" date="2016-02" db="EMBL/GenBank/DDBJ databases">
        <title>Complete genome sequence and transcriptome regulation of the pentose utilising yeast Sugiyamaella lignohabitans.</title>
        <authorList>
            <person name="Bellasio M."/>
            <person name="Peymann A."/>
            <person name="Valli M."/>
            <person name="Sipitzky M."/>
            <person name="Graf A."/>
            <person name="Sauer M."/>
            <person name="Marx H."/>
            <person name="Mattanovich D."/>
        </authorList>
    </citation>
    <scope>NUCLEOTIDE SEQUENCE [LARGE SCALE GENOMIC DNA]</scope>
    <source>
        <strain evidence="9 10">CBS 10342</strain>
    </source>
</reference>
<dbReference type="GeneID" id="30033532"/>
<evidence type="ECO:0000259" key="8">
    <source>
        <dbReference type="Pfam" id="PF04082"/>
    </source>
</evidence>
<dbReference type="EMBL" id="CP014501">
    <property type="protein sequence ID" value="ANB13409.1"/>
    <property type="molecule type" value="Genomic_DNA"/>
</dbReference>
<dbReference type="GO" id="GO:0000981">
    <property type="term" value="F:DNA-binding transcription factor activity, RNA polymerase II-specific"/>
    <property type="evidence" value="ECO:0007669"/>
    <property type="project" value="InterPro"/>
</dbReference>
<gene>
    <name evidence="9" type="ORF">AWJ20_1700</name>
</gene>
<proteinExistence type="predicted"/>
<keyword evidence="2" id="KW-0479">Metal-binding</keyword>
<evidence type="ECO:0000256" key="1">
    <source>
        <dbReference type="ARBA" id="ARBA00004123"/>
    </source>
</evidence>
<name>A0A167DXE6_9ASCO</name>
<keyword evidence="3" id="KW-0677">Repeat</keyword>
<comment type="subcellular location">
    <subcellularLocation>
        <location evidence="1">Nucleus</location>
    </subcellularLocation>
</comment>
<keyword evidence="10" id="KW-1185">Reference proteome</keyword>
<feature type="compositionally biased region" description="Polar residues" evidence="7">
    <location>
        <begin position="209"/>
        <end position="228"/>
    </location>
</feature>
<evidence type="ECO:0000256" key="3">
    <source>
        <dbReference type="ARBA" id="ARBA00022737"/>
    </source>
</evidence>
<dbReference type="CDD" id="cd12148">
    <property type="entry name" value="fungal_TF_MHR"/>
    <property type="match status" value="1"/>
</dbReference>
<dbReference type="InterPro" id="IPR007219">
    <property type="entry name" value="XnlR_reg_dom"/>
</dbReference>
<protein>
    <recommendedName>
        <fullName evidence="8">Xylanolytic transcriptional activator regulatory domain-containing protein</fullName>
    </recommendedName>
</protein>
<keyword evidence="6" id="KW-0539">Nucleus</keyword>
<feature type="domain" description="Xylanolytic transcriptional activator regulatory" evidence="8">
    <location>
        <begin position="393"/>
        <end position="645"/>
    </location>
</feature>
<dbReference type="InterPro" id="IPR051059">
    <property type="entry name" value="VerF-like"/>
</dbReference>
<accession>A0A167DXE6</accession>
<dbReference type="RefSeq" id="XP_018735886.1">
    <property type="nucleotide sequence ID" value="XM_018878600.1"/>
</dbReference>
<dbReference type="GO" id="GO:0006351">
    <property type="term" value="P:DNA-templated transcription"/>
    <property type="evidence" value="ECO:0007669"/>
    <property type="project" value="InterPro"/>
</dbReference>
<dbReference type="OrthoDB" id="1405595at2759"/>
<keyword evidence="4" id="KW-0863">Zinc-finger</keyword>
<evidence type="ECO:0000313" key="10">
    <source>
        <dbReference type="Proteomes" id="UP000189580"/>
    </source>
</evidence>
<feature type="compositionally biased region" description="Polar residues" evidence="7">
    <location>
        <begin position="93"/>
        <end position="132"/>
    </location>
</feature>
<feature type="compositionally biased region" description="Polar residues" evidence="7">
    <location>
        <begin position="141"/>
        <end position="165"/>
    </location>
</feature>
<evidence type="ECO:0000256" key="6">
    <source>
        <dbReference type="ARBA" id="ARBA00023242"/>
    </source>
</evidence>
<sequence length="990" mass="108218">MDERHENERSGDGTRNLSTGSTDEIMSSSMSHRGDIPQASSIESPTSAFSPGLLGMTSKISSMFTLQPPNENGGLYFDEQVDNGGVARSELSVNSRTGNGLTGNTQPTPAQSNSPSSFFQTPVSVGSSSSALVTGAGSGNPGSTSNTVSVNGGTSKISTGSTPAPSSFYGPSLSPLMGLNGPLLDTATSPGSAYIDRRISDLRTTVLLSSNASNSPPQLPSSTMLSSDYSRDHTNDSGPNNIVNGGANTNNTVNSVGINNGGGNDSNGLTNGGTTLIVAPSGIHNNSATTTTSNTRPETTATSVPGGENDATPDLISWLFSDAMLSNTKEPLLSPSFYTFDSPLSLHSLLSPPVAQDEVVMSESKRQELLSLIPSLEVYDDSSLLSLQTFIAKYWLYFHPQYPLLHKPSFLADTCPSGLLWAMIMIGAKFDGAKEFANRVSEQLRWVIFGSPDLSPPAKLWVIQALVLIEIYEKSLTNRKLHERAHIHHGTLLQLIRRGSALTGDDTPRELDPWQRWIETEATKRAALMAFCLDVFDAALFGHSLVMSVHEIRLSLPCSEELWDKYPSEKCIPRTTAQPFLVELKKMLNKTHVETGPFGRRVLLSGLLCISIQMQQRDLQASSVGWGAFRNTWRDILTPAFDFWKRDLDESWLKEIDRESEAATSIAKKEDGSNELAHRPSLTPGSSTSPGQNGGPASPLDIHGCTWPFYHLAHIVMLCSPLDFQTFAGCPATFNHRTRKIDQDNCARRIKELIRNVCGQQALWHAIHFLKETFLSTPAEQAKSEEIVSRSPGSSYSYLKCSCSHLVSRSLAPSGAATPSEEHSGATVPPSFNDVIKVDYRGRDDPIGKRSHMVYICTMLVWVYGFCAEGPESDALSNYETDYPQLKAVNKKVDDPEQTVDLIDQTTGHIPELEDGYEFLYRMSCYRSSELDDAMGKNQTVGLLRLVRKSLENMDWEIVAEGRRMLTHCMLRSLGFKEVTCEYMFSPKTR</sequence>
<evidence type="ECO:0000256" key="5">
    <source>
        <dbReference type="ARBA" id="ARBA00022833"/>
    </source>
</evidence>
<feature type="compositionally biased region" description="Low complexity" evidence="7">
    <location>
        <begin position="680"/>
        <end position="691"/>
    </location>
</feature>
<feature type="compositionally biased region" description="Polar residues" evidence="7">
    <location>
        <begin position="13"/>
        <end position="31"/>
    </location>
</feature>
<feature type="compositionally biased region" description="Basic and acidic residues" evidence="7">
    <location>
        <begin position="663"/>
        <end position="678"/>
    </location>
</feature>
<evidence type="ECO:0000256" key="4">
    <source>
        <dbReference type="ARBA" id="ARBA00022771"/>
    </source>
</evidence>
<organism evidence="9 10">
    <name type="scientific">Sugiyamaella lignohabitans</name>
    <dbReference type="NCBI Taxonomy" id="796027"/>
    <lineage>
        <taxon>Eukaryota</taxon>
        <taxon>Fungi</taxon>
        <taxon>Dikarya</taxon>
        <taxon>Ascomycota</taxon>
        <taxon>Saccharomycotina</taxon>
        <taxon>Dipodascomycetes</taxon>
        <taxon>Dipodascales</taxon>
        <taxon>Trichomonascaceae</taxon>
        <taxon>Sugiyamaella</taxon>
    </lineage>
</organism>
<dbReference type="GO" id="GO:0008270">
    <property type="term" value="F:zinc ion binding"/>
    <property type="evidence" value="ECO:0007669"/>
    <property type="project" value="UniProtKB-KW"/>
</dbReference>
<feature type="region of interest" description="Disordered" evidence="7">
    <location>
        <begin position="1"/>
        <end position="48"/>
    </location>
</feature>
<feature type="region of interest" description="Disordered" evidence="7">
    <location>
        <begin position="663"/>
        <end position="697"/>
    </location>
</feature>
<feature type="region of interest" description="Disordered" evidence="7">
    <location>
        <begin position="285"/>
        <end position="308"/>
    </location>
</feature>
<dbReference type="GO" id="GO:0000978">
    <property type="term" value="F:RNA polymerase II cis-regulatory region sequence-specific DNA binding"/>
    <property type="evidence" value="ECO:0007669"/>
    <property type="project" value="InterPro"/>
</dbReference>
<evidence type="ECO:0000313" key="9">
    <source>
        <dbReference type="EMBL" id="ANB13409.1"/>
    </source>
</evidence>
<feature type="compositionally biased region" description="Polar residues" evidence="7">
    <location>
        <begin position="38"/>
        <end position="48"/>
    </location>
</feature>
<dbReference type="AlphaFoldDB" id="A0A167DXE6"/>
<feature type="compositionally biased region" description="Low complexity" evidence="7">
    <location>
        <begin position="285"/>
        <end position="303"/>
    </location>
</feature>
<feature type="compositionally biased region" description="Basic and acidic residues" evidence="7">
    <location>
        <begin position="1"/>
        <end position="12"/>
    </location>
</feature>
<dbReference type="GO" id="GO:0000785">
    <property type="term" value="C:chromatin"/>
    <property type="evidence" value="ECO:0007669"/>
    <property type="project" value="TreeGrafter"/>
</dbReference>
<dbReference type="PANTHER" id="PTHR40626">
    <property type="entry name" value="MIP31509P"/>
    <property type="match status" value="1"/>
</dbReference>
<dbReference type="GO" id="GO:0005634">
    <property type="term" value="C:nucleus"/>
    <property type="evidence" value="ECO:0007669"/>
    <property type="project" value="UniProtKB-SubCell"/>
</dbReference>
<evidence type="ECO:0000256" key="2">
    <source>
        <dbReference type="ARBA" id="ARBA00022723"/>
    </source>
</evidence>
<dbReference type="Pfam" id="PF04082">
    <property type="entry name" value="Fungal_trans"/>
    <property type="match status" value="1"/>
</dbReference>